<reference evidence="1" key="1">
    <citation type="journal article" date="2014" name="Front. Microbiol.">
        <title>High frequency of phylogenetically diverse reductive dehalogenase-homologous genes in deep subseafloor sedimentary metagenomes.</title>
        <authorList>
            <person name="Kawai M."/>
            <person name="Futagami T."/>
            <person name="Toyoda A."/>
            <person name="Takaki Y."/>
            <person name="Nishi S."/>
            <person name="Hori S."/>
            <person name="Arai W."/>
            <person name="Tsubouchi T."/>
            <person name="Morono Y."/>
            <person name="Uchiyama I."/>
            <person name="Ito T."/>
            <person name="Fujiyama A."/>
            <person name="Inagaki F."/>
            <person name="Takami H."/>
        </authorList>
    </citation>
    <scope>NUCLEOTIDE SEQUENCE</scope>
    <source>
        <strain evidence="1">Expedition CK06-06</strain>
    </source>
</reference>
<sequence>GVRFLAISLKAKEKMCTNSFYFCHEDYCTFLRNHQQYYPESIDEKFINQQGVIDPEDIEKEAMVSDGFLSF</sequence>
<dbReference type="EMBL" id="BART01010569">
    <property type="protein sequence ID" value="GAG89511.1"/>
    <property type="molecule type" value="Genomic_DNA"/>
</dbReference>
<feature type="non-terminal residue" evidence="1">
    <location>
        <position position="1"/>
    </location>
</feature>
<evidence type="ECO:0000313" key="1">
    <source>
        <dbReference type="EMBL" id="GAG89511.1"/>
    </source>
</evidence>
<protein>
    <submittedName>
        <fullName evidence="1">Uncharacterized protein</fullName>
    </submittedName>
</protein>
<accession>X1CZ83</accession>
<dbReference type="AlphaFoldDB" id="X1CZ83"/>
<gene>
    <name evidence="1" type="ORF">S01H4_22918</name>
</gene>
<name>X1CZ83_9ZZZZ</name>
<comment type="caution">
    <text evidence="1">The sequence shown here is derived from an EMBL/GenBank/DDBJ whole genome shotgun (WGS) entry which is preliminary data.</text>
</comment>
<organism evidence="1">
    <name type="scientific">marine sediment metagenome</name>
    <dbReference type="NCBI Taxonomy" id="412755"/>
    <lineage>
        <taxon>unclassified sequences</taxon>
        <taxon>metagenomes</taxon>
        <taxon>ecological metagenomes</taxon>
    </lineage>
</organism>
<proteinExistence type="predicted"/>